<sequence>MHARVRFISFLWECIVDSMASTSHYLKLLAAAAKSGRVLMCPFCGAYTTSINNQGICHSCENIIALDRSALMKNESALCTMLDDYNKQLSAQDYEAALKAYDAVLAKYPTPNYMYVKALTYISYSNYELSKIRYDLPGFMDDNSVHRENSSRMFSSAKLLFNKAIYHANR</sequence>
<gene>
    <name evidence="1" type="ORF">B2A_11046</name>
</gene>
<dbReference type="EMBL" id="AUZZ01007964">
    <property type="protein sequence ID" value="EQD40392.1"/>
    <property type="molecule type" value="Genomic_DNA"/>
</dbReference>
<reference evidence="1" key="2">
    <citation type="journal article" date="2014" name="ISME J.">
        <title>Microbial stratification in low pH oxic and suboxic macroscopic growths along an acid mine drainage.</title>
        <authorList>
            <person name="Mendez-Garcia C."/>
            <person name="Mesa V."/>
            <person name="Sprenger R.R."/>
            <person name="Richter M."/>
            <person name="Diez M.S."/>
            <person name="Solano J."/>
            <person name="Bargiela R."/>
            <person name="Golyshina O.V."/>
            <person name="Manteca A."/>
            <person name="Ramos J.L."/>
            <person name="Gallego J.R."/>
            <person name="Llorente I."/>
            <person name="Martins Dos Santos V.A."/>
            <person name="Jensen O.N."/>
            <person name="Pelaez A.I."/>
            <person name="Sanchez J."/>
            <person name="Ferrer M."/>
        </authorList>
    </citation>
    <scope>NUCLEOTIDE SEQUENCE</scope>
</reference>
<comment type="caution">
    <text evidence="1">The sequence shown here is derived from an EMBL/GenBank/DDBJ whole genome shotgun (WGS) entry which is preliminary data.</text>
</comment>
<dbReference type="AlphaFoldDB" id="T0Z8H8"/>
<evidence type="ECO:0008006" key="2">
    <source>
        <dbReference type="Google" id="ProtNLM"/>
    </source>
</evidence>
<feature type="non-terminal residue" evidence="1">
    <location>
        <position position="170"/>
    </location>
</feature>
<protein>
    <recommendedName>
        <fullName evidence="2">Tetratricopeptide repeat protein</fullName>
    </recommendedName>
</protein>
<proteinExistence type="predicted"/>
<reference evidence="1" key="1">
    <citation type="submission" date="2013-08" db="EMBL/GenBank/DDBJ databases">
        <authorList>
            <person name="Mendez C."/>
            <person name="Richter M."/>
            <person name="Ferrer M."/>
            <person name="Sanchez J."/>
        </authorList>
    </citation>
    <scope>NUCLEOTIDE SEQUENCE</scope>
</reference>
<evidence type="ECO:0000313" key="1">
    <source>
        <dbReference type="EMBL" id="EQD40392.1"/>
    </source>
</evidence>
<accession>T0Z8H8</accession>
<organism evidence="1">
    <name type="scientific">mine drainage metagenome</name>
    <dbReference type="NCBI Taxonomy" id="410659"/>
    <lineage>
        <taxon>unclassified sequences</taxon>
        <taxon>metagenomes</taxon>
        <taxon>ecological metagenomes</taxon>
    </lineage>
</organism>
<name>T0Z8H8_9ZZZZ</name>